<comment type="similarity">
    <text evidence="1">Belongs to the ODC antizyme family.</text>
</comment>
<dbReference type="SUPFAM" id="SSF55729">
    <property type="entry name" value="Acyl-CoA N-acyltransferases (Nat)"/>
    <property type="match status" value="1"/>
</dbReference>
<dbReference type="Pfam" id="PF02100">
    <property type="entry name" value="ODC_AZ"/>
    <property type="match status" value="1"/>
</dbReference>
<dbReference type="GO" id="GO:0005634">
    <property type="term" value="C:nucleus"/>
    <property type="evidence" value="ECO:0007669"/>
    <property type="project" value="TreeGrafter"/>
</dbReference>
<evidence type="ECO:0000256" key="4">
    <source>
        <dbReference type="SAM" id="SignalP"/>
    </source>
</evidence>
<dbReference type="GO" id="GO:0005737">
    <property type="term" value="C:cytoplasm"/>
    <property type="evidence" value="ECO:0007669"/>
    <property type="project" value="TreeGrafter"/>
</dbReference>
<keyword evidence="3" id="KW-0688">Ribosomal frameshifting</keyword>
<accession>A0A8C7R9K5</accession>
<evidence type="ECO:0000313" key="6">
    <source>
        <dbReference type="Proteomes" id="UP000694395"/>
    </source>
</evidence>
<dbReference type="PANTHER" id="PTHR10279:SF6">
    <property type="entry name" value="ORNITHINE DECARBOXYLASE ANTIZYME 2"/>
    <property type="match status" value="1"/>
</dbReference>
<dbReference type="Ensembl" id="ENSOMYT00000052432.2">
    <property type="protein sequence ID" value="ENSOMYP00000048208.2"/>
    <property type="gene ID" value="ENSOMYG00000067770.1"/>
</dbReference>
<feature type="chain" id="PRO_5044682166" evidence="4">
    <location>
        <begin position="20"/>
        <end position="194"/>
    </location>
</feature>
<sequence length="194" mass="21405">HDLANLTLLLCVSPVPCWCRISAAPNARLQGLCGAPDAPHPPLKIPGGRGTGRDPPLHVLLHKDGRLTVTQVTSVRGSLPILHFHYQLSEQRNACWETMFTSNSLFLEIPEGSLPEGSKEGLTSLLMFSEEKLGVSHVFLWFSKSRVDQALLTRTFHYIGFEIVKPGHPLIPPRADLVFLGYSMSPTCPESEED</sequence>
<dbReference type="GeneTree" id="ENSGT00940000157725"/>
<dbReference type="InterPro" id="IPR038581">
    <property type="entry name" value="ODC_AZ_sf"/>
</dbReference>
<dbReference type="Proteomes" id="UP000694395">
    <property type="component" value="Chromosome 6"/>
</dbReference>
<reference evidence="5" key="2">
    <citation type="submission" date="2025-05" db="UniProtKB">
        <authorList>
            <consortium name="Ensembl"/>
        </authorList>
    </citation>
    <scope>IDENTIFICATION</scope>
</reference>
<feature type="signal peptide" evidence="4">
    <location>
        <begin position="1"/>
        <end position="19"/>
    </location>
</feature>
<dbReference type="InterPro" id="IPR002993">
    <property type="entry name" value="ODC_AZ"/>
</dbReference>
<dbReference type="InterPro" id="IPR016181">
    <property type="entry name" value="Acyl_CoA_acyltransferase"/>
</dbReference>
<dbReference type="Proteomes" id="UP000694395">
    <property type="component" value="Chromosome 26"/>
</dbReference>
<dbReference type="FunFam" id="3.40.630.60:FF:000001">
    <property type="entry name" value="Ornithine decarboxylase antizyme 1"/>
    <property type="match status" value="1"/>
</dbReference>
<accession>A0A8C7VSW9</accession>
<dbReference type="GO" id="GO:0008073">
    <property type="term" value="F:ornithine decarboxylase inhibitor activity"/>
    <property type="evidence" value="ECO:0007669"/>
    <property type="project" value="InterPro"/>
</dbReference>
<dbReference type="GO" id="GO:0075523">
    <property type="term" value="P:viral translational frameshifting"/>
    <property type="evidence" value="ECO:0007669"/>
    <property type="project" value="UniProtKB-KW"/>
</dbReference>
<dbReference type="GO" id="GO:0045732">
    <property type="term" value="P:positive regulation of protein catabolic process"/>
    <property type="evidence" value="ECO:0007669"/>
    <property type="project" value="TreeGrafter"/>
</dbReference>
<dbReference type="Ensembl" id="ENSOMYT00000052422.2">
    <property type="protein sequence ID" value="ENSOMYP00000048198.2"/>
    <property type="gene ID" value="ENSOMYG00000021945.2"/>
</dbReference>
<evidence type="ECO:0000256" key="2">
    <source>
        <dbReference type="ARBA" id="ARBA00011836"/>
    </source>
</evidence>
<organism evidence="5 6">
    <name type="scientific">Oncorhynchus mykiss</name>
    <name type="common">Rainbow trout</name>
    <name type="synonym">Salmo gairdneri</name>
    <dbReference type="NCBI Taxonomy" id="8022"/>
    <lineage>
        <taxon>Eukaryota</taxon>
        <taxon>Metazoa</taxon>
        <taxon>Chordata</taxon>
        <taxon>Craniata</taxon>
        <taxon>Vertebrata</taxon>
        <taxon>Euteleostomi</taxon>
        <taxon>Actinopterygii</taxon>
        <taxon>Neopterygii</taxon>
        <taxon>Teleostei</taxon>
        <taxon>Protacanthopterygii</taxon>
        <taxon>Salmoniformes</taxon>
        <taxon>Salmonidae</taxon>
        <taxon>Salmoninae</taxon>
        <taxon>Oncorhynchus</taxon>
    </lineage>
</organism>
<name>A0A8C7VSW9_ONCMY</name>
<evidence type="ECO:0000256" key="3">
    <source>
        <dbReference type="ARBA" id="ARBA00022758"/>
    </source>
</evidence>
<protein>
    <submittedName>
        <fullName evidence="5">Ornithine decarboxylase antizyme 2b</fullName>
    </submittedName>
</protein>
<evidence type="ECO:0000256" key="1">
    <source>
        <dbReference type="ARBA" id="ARBA00008796"/>
    </source>
</evidence>
<comment type="subunit">
    <text evidence="2">Interacts with ODC1 and thereby sterically blocks ODC homodimerization.</text>
</comment>
<dbReference type="PANTHER" id="PTHR10279">
    <property type="entry name" value="ORNITHINE DECARBOXYLASE ANTIZYME"/>
    <property type="match status" value="1"/>
</dbReference>
<dbReference type="AlphaFoldDB" id="A0A8C7VSW9"/>
<keyword evidence="4" id="KW-0732">Signal</keyword>
<proteinExistence type="inferred from homology"/>
<dbReference type="Gene3D" id="3.40.630.60">
    <property type="match status" value="1"/>
</dbReference>
<reference evidence="5 6" key="1">
    <citation type="submission" date="2020-07" db="EMBL/GenBank/DDBJ databases">
        <title>A long reads based de novo assembly of the rainbow trout Arlee double haploid line genome.</title>
        <authorList>
            <person name="Gao G."/>
            <person name="Palti Y."/>
        </authorList>
    </citation>
    <scope>NUCLEOTIDE SEQUENCE [LARGE SCALE GENOMIC DNA]</scope>
</reference>
<evidence type="ECO:0000313" key="5">
    <source>
        <dbReference type="Ensembl" id="ENSOMYP00000048198.2"/>
    </source>
</evidence>
<keyword evidence="6" id="KW-1185">Reference proteome</keyword>